<dbReference type="InterPro" id="IPR008969">
    <property type="entry name" value="CarboxyPept-like_regulatory"/>
</dbReference>
<sequence>MPGAIVTIQLPTDKQPKDGVSADANGEFAFNEIAAGSYLIKVNYLGFKPISKTVDIENSSVDLGTLALVEEANNLQEVKVIGQVATAIQKGDTTEFNAAAFKTAADASAQDLIQKLPGLTVEDGKVQAQGEDVQQILIDGKPFFGTDVAKALQSLPAEVIANIQIFNKKSDQAEMTGFSDGDELKTINIVTRADRRKGQFGKTSVGYGTDDRYLAGTSINIFDNDRRFTVTGLSNNINTTSFSTDESNSRGGRPRSGIIKTSSIGVNYSDMWSPKIEASGSYTYTNQQNFGIESKFQQFISEADSGRTYTENSRSTDKEGTHQADMRIDYKINKQNRLLIRPRMTVRRGEDFNYFLGRTENENSPLNQTENTSNAISTGVNFRNTLYYSHQFDKKGRSVTFRLSTGFSNSDNQRYRLADNQYFREPGRDRILNQFTDFGGKGFSWEGEISYTEPIGKNGSVELEHERGHRYDDSDRRLYDYSEFTGDYSDLNVGLSNSFKSDYLTDKTQLSYQYRTDKVRFQVEGEYQNAMLHNDQVFPREFELNRTFSNVLPAVRFEYKFTKSTNIELDYRTRTDAPSISQLQNVYDISNPLYVRTGNPGLVQSVQNRFRGRYRTHNPDNDHTFYASLEGALIPNYIASSTLTARSPIALTATDTLQTGSQLSRPVNLDGYRTIQSFINFGRPVDFLKSKFSTYAYITHTRTPSMIDSLTNFTANTGFRLGVSLSSNISENVDFYVSTRSGYNTVHRSLRKTSENYFNQSSRAQLTWVIWKGLVYRTDLNHRINTGLSAGFNTNYMIWNMSIGKKLFSNQRGEISLSVFDLLKQNISIRRNVTDILVEDVQSNVLQRYFMLTFTYNLRHFSGGASSEQDFERQEGRKK</sequence>
<dbReference type="AlphaFoldDB" id="A0A8J3GBX1"/>
<dbReference type="Pfam" id="PF13715">
    <property type="entry name" value="CarbopepD_reg_2"/>
    <property type="match status" value="1"/>
</dbReference>
<keyword evidence="2" id="KW-1185">Reference proteome</keyword>
<dbReference type="Proteomes" id="UP000598271">
    <property type="component" value="Unassembled WGS sequence"/>
</dbReference>
<dbReference type="SUPFAM" id="SSF49464">
    <property type="entry name" value="Carboxypeptidase regulatory domain-like"/>
    <property type="match status" value="1"/>
</dbReference>
<reference evidence="1 2" key="1">
    <citation type="journal article" date="2014" name="Int. J. Syst. Evol. Microbiol.">
        <title>Complete genome sequence of Corynebacterium casei LMG S-19264T (=DSM 44701T), isolated from a smear-ripened cheese.</title>
        <authorList>
            <consortium name="US DOE Joint Genome Institute (JGI-PGF)"/>
            <person name="Walter F."/>
            <person name="Albersmeier A."/>
            <person name="Kalinowski J."/>
            <person name="Ruckert C."/>
        </authorList>
    </citation>
    <scope>NUCLEOTIDE SEQUENCE [LARGE SCALE GENOMIC DNA]</scope>
    <source>
        <strain evidence="1 2">KCTC 12866</strain>
    </source>
</reference>
<protein>
    <submittedName>
        <fullName evidence="1">Collagen-binding protein</fullName>
    </submittedName>
</protein>
<dbReference type="EMBL" id="BMXF01000006">
    <property type="protein sequence ID" value="GHB84725.1"/>
    <property type="molecule type" value="Genomic_DNA"/>
</dbReference>
<organism evidence="1 2">
    <name type="scientific">Persicitalea jodogahamensis</name>
    <dbReference type="NCBI Taxonomy" id="402147"/>
    <lineage>
        <taxon>Bacteria</taxon>
        <taxon>Pseudomonadati</taxon>
        <taxon>Bacteroidota</taxon>
        <taxon>Cytophagia</taxon>
        <taxon>Cytophagales</taxon>
        <taxon>Spirosomataceae</taxon>
        <taxon>Persicitalea</taxon>
    </lineage>
</organism>
<comment type="caution">
    <text evidence="1">The sequence shown here is derived from an EMBL/GenBank/DDBJ whole genome shotgun (WGS) entry which is preliminary data.</text>
</comment>
<dbReference type="SUPFAM" id="SSF56935">
    <property type="entry name" value="Porins"/>
    <property type="match status" value="1"/>
</dbReference>
<keyword evidence="1" id="KW-0176">Collagen</keyword>
<proteinExistence type="predicted"/>
<evidence type="ECO:0000313" key="1">
    <source>
        <dbReference type="EMBL" id="GHB84725.1"/>
    </source>
</evidence>
<accession>A0A8J3GBX1</accession>
<name>A0A8J3GBX1_9BACT</name>
<evidence type="ECO:0000313" key="2">
    <source>
        <dbReference type="Proteomes" id="UP000598271"/>
    </source>
</evidence>
<gene>
    <name evidence="1" type="ORF">GCM10007390_44870</name>
</gene>
<dbReference type="Gene3D" id="2.60.40.1120">
    <property type="entry name" value="Carboxypeptidase-like, regulatory domain"/>
    <property type="match status" value="1"/>
</dbReference>